<dbReference type="AlphaFoldDB" id="A0A4R6R6D6"/>
<gene>
    <name evidence="1" type="ORF">C7957_1534</name>
</gene>
<dbReference type="EMBL" id="SNXX01000053">
    <property type="protein sequence ID" value="TDP81097.1"/>
    <property type="molecule type" value="Genomic_DNA"/>
</dbReference>
<accession>A0A4R6R6D6</accession>
<dbReference type="RefSeq" id="WP_133531358.1">
    <property type="nucleotide sequence ID" value="NZ_SNXX01000053.1"/>
</dbReference>
<reference evidence="1 2" key="1">
    <citation type="submission" date="2019-03" db="EMBL/GenBank/DDBJ databases">
        <title>Subsurface microbial communities from deep shales in Ohio and West Virginia, USA.</title>
        <authorList>
            <person name="Wrighton K."/>
        </authorList>
    </citation>
    <scope>NUCLEOTIDE SEQUENCE [LARGE SCALE GENOMIC DNA]</scope>
    <source>
        <strain evidence="1 2">MSL 7</strain>
    </source>
</reference>
<sequence>MNDYQKSLINELHEILLKIDKEGLKDDDFYNWLSSNYFFEDDLEEIIIKIKDAKNNVNIKKK</sequence>
<comment type="caution">
    <text evidence="1">The sequence shown here is derived from an EMBL/GenBank/DDBJ whole genome shotgun (WGS) entry which is preliminary data.</text>
</comment>
<dbReference type="Proteomes" id="UP000295176">
    <property type="component" value="Unassembled WGS sequence"/>
</dbReference>
<name>A0A4R6R6D6_9FIRM</name>
<proteinExistence type="predicted"/>
<evidence type="ECO:0000313" key="1">
    <source>
        <dbReference type="EMBL" id="TDP81097.1"/>
    </source>
</evidence>
<protein>
    <submittedName>
        <fullName evidence="1">Uncharacterized protein</fullName>
    </submittedName>
</protein>
<organism evidence="1 2">
    <name type="scientific">Halanaerobium saccharolyticum</name>
    <dbReference type="NCBI Taxonomy" id="43595"/>
    <lineage>
        <taxon>Bacteria</taxon>
        <taxon>Bacillati</taxon>
        <taxon>Bacillota</taxon>
        <taxon>Clostridia</taxon>
        <taxon>Halanaerobiales</taxon>
        <taxon>Halanaerobiaceae</taxon>
        <taxon>Halanaerobium</taxon>
    </lineage>
</organism>
<evidence type="ECO:0000313" key="2">
    <source>
        <dbReference type="Proteomes" id="UP000295176"/>
    </source>
</evidence>